<protein>
    <submittedName>
        <fullName evidence="7">Redoxin family protein</fullName>
    </submittedName>
</protein>
<reference evidence="7 8" key="1">
    <citation type="submission" date="2019-08" db="EMBL/GenBank/DDBJ databases">
        <authorList>
            <person name="Dhanesh K."/>
            <person name="Kumar G."/>
            <person name="Sasikala C."/>
            <person name="Venkata Ramana C."/>
        </authorList>
    </citation>
    <scope>NUCLEOTIDE SEQUENCE [LARGE SCALE GENOMIC DNA]</scope>
    <source>
        <strain evidence="7 8">JC645</strain>
    </source>
</reference>
<keyword evidence="8" id="KW-1185">Reference proteome</keyword>
<evidence type="ECO:0000313" key="7">
    <source>
        <dbReference type="EMBL" id="KAA5542688.1"/>
    </source>
</evidence>
<feature type="region of interest" description="Disordered" evidence="4">
    <location>
        <begin position="387"/>
        <end position="410"/>
    </location>
</feature>
<dbReference type="EMBL" id="VWOX01000007">
    <property type="protein sequence ID" value="KAA5542688.1"/>
    <property type="molecule type" value="Genomic_DNA"/>
</dbReference>
<keyword evidence="5" id="KW-1133">Transmembrane helix</keyword>
<dbReference type="Proteomes" id="UP000324479">
    <property type="component" value="Unassembled WGS sequence"/>
</dbReference>
<dbReference type="CDD" id="cd02966">
    <property type="entry name" value="TlpA_like_family"/>
    <property type="match status" value="1"/>
</dbReference>
<dbReference type="InterPro" id="IPR036249">
    <property type="entry name" value="Thioredoxin-like_sf"/>
</dbReference>
<evidence type="ECO:0000256" key="5">
    <source>
        <dbReference type="SAM" id="Phobius"/>
    </source>
</evidence>
<dbReference type="CDD" id="cd07341">
    <property type="entry name" value="M56_BlaR1_MecR1_like"/>
    <property type="match status" value="1"/>
</dbReference>
<dbReference type="Gene3D" id="3.40.30.10">
    <property type="entry name" value="Glutaredoxin"/>
    <property type="match status" value="1"/>
</dbReference>
<evidence type="ECO:0000313" key="8">
    <source>
        <dbReference type="Proteomes" id="UP000324479"/>
    </source>
</evidence>
<dbReference type="GO" id="GO:0016491">
    <property type="term" value="F:oxidoreductase activity"/>
    <property type="evidence" value="ECO:0007669"/>
    <property type="project" value="InterPro"/>
</dbReference>
<dbReference type="InterPro" id="IPR008969">
    <property type="entry name" value="CarboxyPept-like_regulatory"/>
</dbReference>
<dbReference type="SUPFAM" id="SSF52833">
    <property type="entry name" value="Thioredoxin-like"/>
    <property type="match status" value="1"/>
</dbReference>
<keyword evidence="2" id="KW-0201">Cytochrome c-type biogenesis</keyword>
<feature type="transmembrane region" description="Helical" evidence="5">
    <location>
        <begin position="14"/>
        <end position="32"/>
    </location>
</feature>
<gene>
    <name evidence="7" type="ORF">FYK55_14245</name>
</gene>
<evidence type="ECO:0000256" key="2">
    <source>
        <dbReference type="ARBA" id="ARBA00022748"/>
    </source>
</evidence>
<dbReference type="SUPFAM" id="SSF49464">
    <property type="entry name" value="Carboxypeptidase regulatory domain-like"/>
    <property type="match status" value="1"/>
</dbReference>
<comment type="caution">
    <text evidence="7">The sequence shown here is derived from an EMBL/GenBank/DDBJ whole genome shotgun (WGS) entry which is preliminary data.</text>
</comment>
<feature type="region of interest" description="Disordered" evidence="4">
    <location>
        <begin position="114"/>
        <end position="141"/>
    </location>
</feature>
<dbReference type="Pfam" id="PF08534">
    <property type="entry name" value="Redoxin"/>
    <property type="match status" value="1"/>
</dbReference>
<evidence type="ECO:0000259" key="6">
    <source>
        <dbReference type="PROSITE" id="PS51352"/>
    </source>
</evidence>
<keyword evidence="5" id="KW-0472">Membrane</keyword>
<dbReference type="PROSITE" id="PS51352">
    <property type="entry name" value="THIOREDOXIN_2"/>
    <property type="match status" value="1"/>
</dbReference>
<keyword evidence="5" id="KW-0812">Transmembrane</keyword>
<feature type="region of interest" description="Disordered" evidence="4">
    <location>
        <begin position="921"/>
        <end position="943"/>
    </location>
</feature>
<comment type="subcellular location">
    <subcellularLocation>
        <location evidence="1">Cell envelope</location>
    </subcellularLocation>
</comment>
<dbReference type="InterPro" id="IPR052173">
    <property type="entry name" value="Beta-lactam_resp_regulator"/>
</dbReference>
<evidence type="ECO:0000256" key="1">
    <source>
        <dbReference type="ARBA" id="ARBA00004196"/>
    </source>
</evidence>
<proteinExistence type="predicted"/>
<dbReference type="InterPro" id="IPR008756">
    <property type="entry name" value="Peptidase_M56"/>
</dbReference>
<dbReference type="Pfam" id="PF05569">
    <property type="entry name" value="Peptidase_M56"/>
    <property type="match status" value="1"/>
</dbReference>
<dbReference type="InterPro" id="IPR017937">
    <property type="entry name" value="Thioredoxin_CS"/>
</dbReference>
<dbReference type="PANTHER" id="PTHR34978">
    <property type="entry name" value="POSSIBLE SENSOR-TRANSDUCER PROTEIN BLAR"/>
    <property type="match status" value="1"/>
</dbReference>
<keyword evidence="3" id="KW-0676">Redox-active center</keyword>
<evidence type="ECO:0000256" key="4">
    <source>
        <dbReference type="SAM" id="MobiDB-lite"/>
    </source>
</evidence>
<dbReference type="GO" id="GO:0030313">
    <property type="term" value="C:cell envelope"/>
    <property type="evidence" value="ECO:0007669"/>
    <property type="project" value="UniProtKB-SubCell"/>
</dbReference>
<accession>A0A5M6D595</accession>
<organism evidence="7 8">
    <name type="scientific">Roseiconus nitratireducens</name>
    <dbReference type="NCBI Taxonomy" id="2605748"/>
    <lineage>
        <taxon>Bacteria</taxon>
        <taxon>Pseudomonadati</taxon>
        <taxon>Planctomycetota</taxon>
        <taxon>Planctomycetia</taxon>
        <taxon>Pirellulales</taxon>
        <taxon>Pirellulaceae</taxon>
        <taxon>Roseiconus</taxon>
    </lineage>
</organism>
<dbReference type="PANTHER" id="PTHR34978:SF3">
    <property type="entry name" value="SLR0241 PROTEIN"/>
    <property type="match status" value="1"/>
</dbReference>
<dbReference type="InterPro" id="IPR013766">
    <property type="entry name" value="Thioredoxin_domain"/>
</dbReference>
<evidence type="ECO:0000256" key="3">
    <source>
        <dbReference type="ARBA" id="ARBA00023284"/>
    </source>
</evidence>
<dbReference type="Gene3D" id="2.60.40.1120">
    <property type="entry name" value="Carboxypeptidase-like, regulatory domain"/>
    <property type="match status" value="1"/>
</dbReference>
<sequence length="1362" mass="150061">MHQNVILSTWLLDVFVKASLFLAIVWLGSLVLRKRSAAAQHRWWTLGFVGCLLIPVVSVVSPGWTPACIPAWMQIGAEPQVSTIANSEPPAVFSSPRNDGSLPFIEVRQQRPVVTRASRPPAEERGSSMPRGQESPGSEVAPAASATASLASSFAFSWSRMLVIVWGTGAGIILLRAVWRHWLLNRMLGRCTRLMDEDWIGLLSETSRMLGVRGRVQLLEHPEAHSPVSSGVWHPAVILPNDARCWSLERRRLVLLHELAHVARRDVLAQTVARLAFGLYWFHPLAWYGLLQMRKLRETACDDLVLSCGQQPAGYADVLLDIARSYRHQANATAVGMAHSSNVESRIMAILDSTRRHVSLSRTSARMLFAFAAALVCLVGTAEFQTRAQTPSSDTEKETESETQASDSADASLRDMRIRILDDQGKPLEGAMLQIGVWYAEGYDGYRTPKQHTADANGMVVLRLPKRLNILRLWPKQPGYVGQFKNFGQGTHREGELIPDELEFRLAKGHPIGGRIVDEAGQPIEGVHVRVKVDDVPGVSTWLTDSFGQPTVKTDSNGRWQLNNAPAQREKGTDWTFELKLSHDDFVTDKYWGESQRAQGVGTAELRRGAAEVVLHRGTPVHGTVVDREGKPVTKGWVVWSDEPYFNDGVFEAELQGDGSFRTPPLPEAEYPITIVAPGFAAQRRMIKVGSDSAEQPFELQPGKRITIRFVDSAGSPVPKVGVYLANSSASNTWQGSNALHNHKHPNVPDYGIPRQANEQGVFVWDWAPEEPVRYSVGAKGFARQEIALVAKSDPHVVTLASARVATGLVTDKTTGEPIADFQVMPVIVFRPNFFSTRYADVKQGAQGRYELPLTGSADPNDRYRVRFEAEGYRSIISEESFGPLDGRATLNAQLERAPARKGRVLDAKGTPVANASVLEGTPTWVPNTSNGEPSGFRERIGETDSDGRFELGATTEPVRLRVLHEAGFVEKLLQPEDDSVGELKLQPWAKVSGRLMRDGKPVGNQSIYFSALVNRGLGEPRFQDSYHAQTGPDGTFSFERLPPVTGSLRPYLGPWRDSPLTSAQSLPLELRPGERREVELGGDGAVLTGQVVATGRDEVPLDRQYSLNYLVSRDRSIRELPEDFPPLSFDPSSPMQLAWSLDPHFSDYLATREHHFVKLTPDGDLRVTGIAPGDYDLVIRLYEQPAGCLVETVGEKIVPVQVRGDETMDLGRIEVPCRAGPRPGSDMRAFEFVDATGEQQTVNEMAGRHVLMQVWASWCAPCLASMPDIQHTADDLAADAVTFVGLNIDEDSGQASRLAKQMNWSWCQNYLGEGSDMARQLAISSVPTYYLIGPDGKLVASATEWTDIKKQLAASLAATNE</sequence>
<dbReference type="RefSeq" id="WP_150077106.1">
    <property type="nucleotide sequence ID" value="NZ_VWOX01000007.1"/>
</dbReference>
<dbReference type="PROSITE" id="PS00194">
    <property type="entry name" value="THIOREDOXIN_1"/>
    <property type="match status" value="1"/>
</dbReference>
<feature type="transmembrane region" description="Helical" evidence="5">
    <location>
        <begin position="158"/>
        <end position="179"/>
    </location>
</feature>
<dbReference type="InterPro" id="IPR013740">
    <property type="entry name" value="Redoxin"/>
</dbReference>
<feature type="transmembrane region" description="Helical" evidence="5">
    <location>
        <begin position="44"/>
        <end position="64"/>
    </location>
</feature>
<dbReference type="GO" id="GO:0017004">
    <property type="term" value="P:cytochrome complex assembly"/>
    <property type="evidence" value="ECO:0007669"/>
    <property type="project" value="UniProtKB-KW"/>
</dbReference>
<feature type="domain" description="Thioredoxin" evidence="6">
    <location>
        <begin position="1222"/>
        <end position="1362"/>
    </location>
</feature>
<name>A0A5M6D595_9BACT</name>